<dbReference type="GO" id="GO:0016020">
    <property type="term" value="C:membrane"/>
    <property type="evidence" value="ECO:0007669"/>
    <property type="project" value="UniProtKB-SubCell"/>
</dbReference>
<evidence type="ECO:0000256" key="2">
    <source>
        <dbReference type="ARBA" id="ARBA00022692"/>
    </source>
</evidence>
<dbReference type="AlphaFoldDB" id="A0A2K9LJ97"/>
<name>A0A2K9LJ97_9GAMM</name>
<keyword evidence="7" id="KW-1185">Reference proteome</keyword>
<dbReference type="OrthoDB" id="952521at2"/>
<dbReference type="KEGG" id="kak:Kalk_07425"/>
<evidence type="ECO:0000256" key="1">
    <source>
        <dbReference type="ARBA" id="ARBA00004141"/>
    </source>
</evidence>
<evidence type="ECO:0000256" key="3">
    <source>
        <dbReference type="ARBA" id="ARBA00022989"/>
    </source>
</evidence>
<dbReference type="Pfam" id="PF13675">
    <property type="entry name" value="PilJ"/>
    <property type="match status" value="2"/>
</dbReference>
<gene>
    <name evidence="6" type="ORF">Kalk_07425</name>
</gene>
<organism evidence="6 7">
    <name type="scientific">Ketobacter alkanivorans</name>
    <dbReference type="NCBI Taxonomy" id="1917421"/>
    <lineage>
        <taxon>Bacteria</taxon>
        <taxon>Pseudomonadati</taxon>
        <taxon>Pseudomonadota</taxon>
        <taxon>Gammaproteobacteria</taxon>
        <taxon>Pseudomonadales</taxon>
        <taxon>Ketobacteraceae</taxon>
        <taxon>Ketobacter</taxon>
    </lineage>
</organism>
<dbReference type="InterPro" id="IPR029095">
    <property type="entry name" value="NarX-like_N"/>
</dbReference>
<keyword evidence="2" id="KW-0812">Transmembrane</keyword>
<proteinExistence type="predicted"/>
<dbReference type="Proteomes" id="UP000235116">
    <property type="component" value="Chromosome"/>
</dbReference>
<keyword evidence="4" id="KW-0472">Membrane</keyword>
<protein>
    <recommendedName>
        <fullName evidence="5">NarX-like N-terminal domain-containing protein</fullName>
    </recommendedName>
</protein>
<evidence type="ECO:0000256" key="4">
    <source>
        <dbReference type="ARBA" id="ARBA00023136"/>
    </source>
</evidence>
<dbReference type="EMBL" id="CP022684">
    <property type="protein sequence ID" value="AUM12251.1"/>
    <property type="molecule type" value="Genomic_DNA"/>
</dbReference>
<reference evidence="7" key="1">
    <citation type="submission" date="2017-08" db="EMBL/GenBank/DDBJ databases">
        <title>Direct submision.</title>
        <authorList>
            <person name="Kim S.-J."/>
            <person name="Rhee S.-K."/>
        </authorList>
    </citation>
    <scope>NUCLEOTIDE SEQUENCE [LARGE SCALE GENOMIC DNA]</scope>
    <source>
        <strain evidence="7">GI5</strain>
    </source>
</reference>
<dbReference type="RefSeq" id="WP_101893587.1">
    <property type="nucleotide sequence ID" value="NZ_CP022684.1"/>
</dbReference>
<sequence>MPRKLFLNTILAVFLCVFSVQIFAEVLTMGSALNKAGRQRMLTQNIMKNYLALGLEVDVVRARDELDKSVALFEEQYQELTEYAPSDTIRQSLSKVEDLWFEYRTLAIGKVSRENAAKILDRNNAILAACHQVVLDLEAFAGRKSAQMVNTSGRQRMLSQRIAAYYFAQAWGFRDQEFVVEFENAKAQYGAGLQALVGFDKNTVDLRQALKKVEAQWQFSNTGFEQLEDGNYVPHVISVTTTGMLKRMDAITHLYEDLDVTLSAEAVAANLER</sequence>
<evidence type="ECO:0000259" key="5">
    <source>
        <dbReference type="Pfam" id="PF13675"/>
    </source>
</evidence>
<feature type="domain" description="NarX-like N-terminal" evidence="5">
    <location>
        <begin position="143"/>
        <end position="218"/>
    </location>
</feature>
<evidence type="ECO:0000313" key="7">
    <source>
        <dbReference type="Proteomes" id="UP000235116"/>
    </source>
</evidence>
<evidence type="ECO:0000313" key="6">
    <source>
        <dbReference type="EMBL" id="AUM12251.1"/>
    </source>
</evidence>
<comment type="subcellular location">
    <subcellularLocation>
        <location evidence="1">Membrane</location>
        <topology evidence="1">Multi-pass membrane protein</topology>
    </subcellularLocation>
</comment>
<accession>A0A2K9LJ97</accession>
<keyword evidence="3" id="KW-1133">Transmembrane helix</keyword>
<feature type="domain" description="NarX-like N-terminal" evidence="5">
    <location>
        <begin position="28"/>
        <end position="115"/>
    </location>
</feature>